<proteinExistence type="predicted"/>
<dbReference type="GO" id="GO:0016747">
    <property type="term" value="F:acyltransferase activity, transferring groups other than amino-acyl groups"/>
    <property type="evidence" value="ECO:0007669"/>
    <property type="project" value="InterPro"/>
</dbReference>
<dbReference type="Gene3D" id="3.40.630.30">
    <property type="match status" value="1"/>
</dbReference>
<comment type="caution">
    <text evidence="2">The sequence shown here is derived from an EMBL/GenBank/DDBJ whole genome shotgun (WGS) entry which is preliminary data.</text>
</comment>
<dbReference type="InterPro" id="IPR000182">
    <property type="entry name" value="GNAT_dom"/>
</dbReference>
<accession>A0A437M3P7</accession>
<evidence type="ECO:0000313" key="3">
    <source>
        <dbReference type="Proteomes" id="UP000282957"/>
    </source>
</evidence>
<keyword evidence="2" id="KW-0808">Transferase</keyword>
<dbReference type="Pfam" id="PF13508">
    <property type="entry name" value="Acetyltransf_7"/>
    <property type="match status" value="1"/>
</dbReference>
<organism evidence="2 3">
    <name type="scientific">Rhodovarius crocodyli</name>
    <dbReference type="NCBI Taxonomy" id="1979269"/>
    <lineage>
        <taxon>Bacteria</taxon>
        <taxon>Pseudomonadati</taxon>
        <taxon>Pseudomonadota</taxon>
        <taxon>Alphaproteobacteria</taxon>
        <taxon>Acetobacterales</taxon>
        <taxon>Roseomonadaceae</taxon>
        <taxon>Rhodovarius</taxon>
    </lineage>
</organism>
<feature type="domain" description="N-acetyltransferase" evidence="1">
    <location>
        <begin position="16"/>
        <end position="149"/>
    </location>
</feature>
<name>A0A437M3P7_9PROT</name>
<sequence>MLGFETGVFETRHGDYLISTDREKLDFAAIHRFLATESYWAQGMDPALLRRGIDNSLPFAAYDASGALAGFCRVVTDGTLFAYLRDVFVLARHRGTGLGRAITRAALDHPDLAGMKNWTLATRDAHGVYAALGFRPVPDPTMYMQKKETP</sequence>
<gene>
    <name evidence="2" type="ORF">EOD42_18545</name>
</gene>
<dbReference type="PANTHER" id="PTHR43233">
    <property type="entry name" value="FAMILY N-ACETYLTRANSFERASE, PUTATIVE (AFU_ORTHOLOGUE AFUA_6G03350)-RELATED"/>
    <property type="match status" value="1"/>
</dbReference>
<reference evidence="2 3" key="1">
    <citation type="submission" date="2019-01" db="EMBL/GenBank/DDBJ databases">
        <authorList>
            <person name="Chen W.-M."/>
        </authorList>
    </citation>
    <scope>NUCLEOTIDE SEQUENCE [LARGE SCALE GENOMIC DNA]</scope>
    <source>
        <strain evidence="2 3">CCP-6</strain>
    </source>
</reference>
<dbReference type="RefSeq" id="WP_127789070.1">
    <property type="nucleotide sequence ID" value="NZ_SACL01000007.1"/>
</dbReference>
<dbReference type="InterPro" id="IPR053144">
    <property type="entry name" value="Acetyltransferase_Butenolide"/>
</dbReference>
<dbReference type="Proteomes" id="UP000282957">
    <property type="component" value="Unassembled WGS sequence"/>
</dbReference>
<dbReference type="InterPro" id="IPR016181">
    <property type="entry name" value="Acyl_CoA_acyltransferase"/>
</dbReference>
<dbReference type="OrthoDB" id="9797417at2"/>
<dbReference type="PANTHER" id="PTHR43233:SF1">
    <property type="entry name" value="FAMILY N-ACETYLTRANSFERASE, PUTATIVE (AFU_ORTHOLOGUE AFUA_6G03350)-RELATED"/>
    <property type="match status" value="1"/>
</dbReference>
<dbReference type="EMBL" id="SACL01000007">
    <property type="protein sequence ID" value="RVT92216.1"/>
    <property type="molecule type" value="Genomic_DNA"/>
</dbReference>
<dbReference type="PROSITE" id="PS51186">
    <property type="entry name" value="GNAT"/>
    <property type="match status" value="1"/>
</dbReference>
<keyword evidence="3" id="KW-1185">Reference proteome</keyword>
<evidence type="ECO:0000259" key="1">
    <source>
        <dbReference type="PROSITE" id="PS51186"/>
    </source>
</evidence>
<protein>
    <submittedName>
        <fullName evidence="2">N-acetyltransferase</fullName>
    </submittedName>
</protein>
<evidence type="ECO:0000313" key="2">
    <source>
        <dbReference type="EMBL" id="RVT92216.1"/>
    </source>
</evidence>
<dbReference type="CDD" id="cd04301">
    <property type="entry name" value="NAT_SF"/>
    <property type="match status" value="1"/>
</dbReference>
<dbReference type="AlphaFoldDB" id="A0A437M3P7"/>
<dbReference type="SUPFAM" id="SSF55729">
    <property type="entry name" value="Acyl-CoA N-acyltransferases (Nat)"/>
    <property type="match status" value="1"/>
</dbReference>